<feature type="compositionally biased region" description="Basic and acidic residues" evidence="4">
    <location>
        <begin position="438"/>
        <end position="454"/>
    </location>
</feature>
<dbReference type="PANTHER" id="PTHR14152">
    <property type="entry name" value="SQUAMOUS CELL CARCINOMA ANTIGEN RECOGNISED BY CYTOTOXIC T LYMPHOCYTES"/>
    <property type="match status" value="1"/>
</dbReference>
<accession>A0AA38VKM9</accession>
<feature type="compositionally biased region" description="Polar residues" evidence="4">
    <location>
        <begin position="627"/>
        <end position="642"/>
    </location>
</feature>
<dbReference type="Pfam" id="PF03343">
    <property type="entry name" value="SART-1"/>
    <property type="match status" value="1"/>
</dbReference>
<comment type="subcellular location">
    <subcellularLocation>
        <location evidence="1">Nucleus</location>
    </subcellularLocation>
</comment>
<evidence type="ECO:0000313" key="6">
    <source>
        <dbReference type="Proteomes" id="UP001174694"/>
    </source>
</evidence>
<gene>
    <name evidence="5" type="ORF">NKR23_g4435</name>
</gene>
<evidence type="ECO:0000256" key="2">
    <source>
        <dbReference type="ARBA" id="ARBA00006076"/>
    </source>
</evidence>
<proteinExistence type="inferred from homology"/>
<dbReference type="Proteomes" id="UP001174694">
    <property type="component" value="Unassembled WGS sequence"/>
</dbReference>
<comment type="similarity">
    <text evidence="2">Belongs to the SNU66/SART1 family.</text>
</comment>
<feature type="compositionally biased region" description="Basic residues" evidence="4">
    <location>
        <begin position="286"/>
        <end position="298"/>
    </location>
</feature>
<evidence type="ECO:0000313" key="5">
    <source>
        <dbReference type="EMBL" id="KAJ9149399.1"/>
    </source>
</evidence>
<feature type="region of interest" description="Disordered" evidence="4">
    <location>
        <begin position="24"/>
        <end position="49"/>
    </location>
</feature>
<dbReference type="GO" id="GO:0045292">
    <property type="term" value="P:mRNA cis splicing, via spliceosome"/>
    <property type="evidence" value="ECO:0007669"/>
    <property type="project" value="TreeGrafter"/>
</dbReference>
<dbReference type="PANTHER" id="PTHR14152:SF5">
    <property type="entry name" value="U4_U6.U5 TRI-SNRNP-ASSOCIATED PROTEIN 1"/>
    <property type="match status" value="1"/>
</dbReference>
<name>A0AA38VKM9_9PEZI</name>
<feature type="compositionally biased region" description="Basic and acidic residues" evidence="4">
    <location>
        <begin position="120"/>
        <end position="129"/>
    </location>
</feature>
<dbReference type="GO" id="GO:0046540">
    <property type="term" value="C:U4/U6 x U5 tri-snRNP complex"/>
    <property type="evidence" value="ECO:0007669"/>
    <property type="project" value="TreeGrafter"/>
</dbReference>
<keyword evidence="3" id="KW-0539">Nucleus</keyword>
<organism evidence="5 6">
    <name type="scientific">Pleurostoma richardsiae</name>
    <dbReference type="NCBI Taxonomy" id="41990"/>
    <lineage>
        <taxon>Eukaryota</taxon>
        <taxon>Fungi</taxon>
        <taxon>Dikarya</taxon>
        <taxon>Ascomycota</taxon>
        <taxon>Pezizomycotina</taxon>
        <taxon>Sordariomycetes</taxon>
        <taxon>Sordariomycetidae</taxon>
        <taxon>Calosphaeriales</taxon>
        <taxon>Pleurostomataceae</taxon>
        <taxon>Pleurostoma</taxon>
    </lineage>
</organism>
<feature type="compositionally biased region" description="Basic and acidic residues" evidence="4">
    <location>
        <begin position="367"/>
        <end position="389"/>
    </location>
</feature>
<dbReference type="InterPro" id="IPR005011">
    <property type="entry name" value="SNU66/SART1"/>
</dbReference>
<evidence type="ECO:0000256" key="3">
    <source>
        <dbReference type="ARBA" id="ARBA00023242"/>
    </source>
</evidence>
<evidence type="ECO:0000256" key="4">
    <source>
        <dbReference type="SAM" id="MobiDB-lite"/>
    </source>
</evidence>
<dbReference type="AlphaFoldDB" id="A0AA38VKM9"/>
<sequence length="654" mass="73621">MDAATIEEMNRIRQAMGLKLIPVPGAAASKPDETAQGEPEEAASTIETREALAYDNYKKIQDAEKAKREREARAEAIKKAREKAQRLAVLEGKGLGDADEEGDLDAKSWLKSQKKRLKKIEKERQKEEEAAAAAAAAAKEHTSKDLAGLKVGHDMSSLLDGDDQVLTLKDTTVLDEEGGGDELENIHLREQEKLQERLQLKKKRPVYDPNDIDETGERGILSQYDEEIHGKKKKAAFTLDSAGTISELADILEGPATEKKIQSLDMDILKDTLASDYLDPSEIKVKKPKKKKSKSTRRRAADDEDSLFPVDQAPGDLPDTSMDIDSGVGTFRKKRKTVDASFVDDDDLQASLALQRRDALKKRKRTRPEDIARQLKEEAPNEQETHEEGGGLVIDEISEFVSTLRKPGEDEDERPRKKSRSVEPVTAMDAESEDEEMHDGVEFEREESLQRERSVSVSAEPLTGVEEEKTIDQGMGATLQLLKERGLLQESHGAETHEQLRQKQKFLTERNRLLAEVEAEAKAQRERDRRSGLLDRMSAREREEYARKQNAEREYKVSQIMSGIVKEGYKPTINLKYVDEFGRELDQKEAFKFMSHAFHGRGSGKGKMDKKLKKIAEEKRREAQSFLDASQNVNMTSATAQQSKKRREAGVRLA</sequence>
<dbReference type="EMBL" id="JANBVO010000010">
    <property type="protein sequence ID" value="KAJ9149399.1"/>
    <property type="molecule type" value="Genomic_DNA"/>
</dbReference>
<dbReference type="GO" id="GO:0000481">
    <property type="term" value="P:maturation of 5S rRNA"/>
    <property type="evidence" value="ECO:0007669"/>
    <property type="project" value="TreeGrafter"/>
</dbReference>
<comment type="caution">
    <text evidence="5">The sequence shown here is derived from an EMBL/GenBank/DDBJ whole genome shotgun (WGS) entry which is preliminary data.</text>
</comment>
<protein>
    <submittedName>
        <fullName evidence="5">U4/U6.U5 tri-snRNP-associated protein snu66</fullName>
    </submittedName>
</protein>
<keyword evidence="6" id="KW-1185">Reference proteome</keyword>
<feature type="region of interest" description="Disordered" evidence="4">
    <location>
        <begin position="284"/>
        <end position="324"/>
    </location>
</feature>
<feature type="region of interest" description="Disordered" evidence="4">
    <location>
        <begin position="521"/>
        <end position="552"/>
    </location>
</feature>
<evidence type="ECO:0000256" key="1">
    <source>
        <dbReference type="ARBA" id="ARBA00004123"/>
    </source>
</evidence>
<feature type="region of interest" description="Disordered" evidence="4">
    <location>
        <begin position="619"/>
        <end position="654"/>
    </location>
</feature>
<feature type="region of interest" description="Disordered" evidence="4">
    <location>
        <begin position="356"/>
        <end position="471"/>
    </location>
</feature>
<reference evidence="5" key="1">
    <citation type="submission" date="2022-07" db="EMBL/GenBank/DDBJ databases">
        <title>Fungi with potential for degradation of polypropylene.</title>
        <authorList>
            <person name="Gostincar C."/>
        </authorList>
    </citation>
    <scope>NUCLEOTIDE SEQUENCE</scope>
    <source>
        <strain evidence="5">EXF-13308</strain>
    </source>
</reference>
<feature type="region of interest" description="Disordered" evidence="4">
    <location>
        <begin position="120"/>
        <end position="142"/>
    </location>
</feature>